<dbReference type="GO" id="GO:0005930">
    <property type="term" value="C:axoneme"/>
    <property type="evidence" value="ECO:0007669"/>
    <property type="project" value="UniProtKB-SubCell"/>
</dbReference>
<accession>A0A835TND9</accession>
<protein>
    <submittedName>
        <fullName evidence="3">Uncharacterized protein</fullName>
    </submittedName>
</protein>
<comment type="subcellular location">
    <subcellularLocation>
        <location evidence="1">Cytoplasm</location>
        <location evidence="1">Cytoskeleton</location>
        <location evidence="1">Cilium axoneme</location>
    </subcellularLocation>
</comment>
<feature type="compositionally biased region" description="Acidic residues" evidence="2">
    <location>
        <begin position="279"/>
        <end position="292"/>
    </location>
</feature>
<proteinExistence type="predicted"/>
<dbReference type="Proteomes" id="UP000613740">
    <property type="component" value="Unassembled WGS sequence"/>
</dbReference>
<keyword evidence="4" id="KW-1185">Reference proteome</keyword>
<dbReference type="InterPro" id="IPR050648">
    <property type="entry name" value="F-box_LRR-repeat"/>
</dbReference>
<feature type="compositionally biased region" description="Low complexity" evidence="2">
    <location>
        <begin position="31"/>
        <end position="50"/>
    </location>
</feature>
<dbReference type="Gene3D" id="3.80.10.10">
    <property type="entry name" value="Ribonuclease Inhibitor"/>
    <property type="match status" value="1"/>
</dbReference>
<evidence type="ECO:0000256" key="2">
    <source>
        <dbReference type="SAM" id="MobiDB-lite"/>
    </source>
</evidence>
<dbReference type="SUPFAM" id="SSF52047">
    <property type="entry name" value="RNI-like"/>
    <property type="match status" value="1"/>
</dbReference>
<dbReference type="InterPro" id="IPR006553">
    <property type="entry name" value="Leu-rich_rpt_Cys-con_subtyp"/>
</dbReference>
<evidence type="ECO:0000313" key="4">
    <source>
        <dbReference type="Proteomes" id="UP000613740"/>
    </source>
</evidence>
<evidence type="ECO:0000313" key="3">
    <source>
        <dbReference type="EMBL" id="KAG2442155.1"/>
    </source>
</evidence>
<dbReference type="SMART" id="SM00367">
    <property type="entry name" value="LRR_CC"/>
    <property type="match status" value="4"/>
</dbReference>
<name>A0A835TND9_9CHLO</name>
<gene>
    <name evidence="3" type="ORF">HYH02_009643</name>
</gene>
<feature type="region of interest" description="Disordered" evidence="2">
    <location>
        <begin position="274"/>
        <end position="298"/>
    </location>
</feature>
<evidence type="ECO:0000256" key="1">
    <source>
        <dbReference type="ARBA" id="ARBA00004430"/>
    </source>
</evidence>
<feature type="compositionally biased region" description="Gly residues" evidence="2">
    <location>
        <begin position="558"/>
        <end position="577"/>
    </location>
</feature>
<comment type="caution">
    <text evidence="3">The sequence shown here is derived from an EMBL/GenBank/DDBJ whole genome shotgun (WGS) entry which is preliminary data.</text>
</comment>
<organism evidence="3 4">
    <name type="scientific">Chlamydomonas schloesseri</name>
    <dbReference type="NCBI Taxonomy" id="2026947"/>
    <lineage>
        <taxon>Eukaryota</taxon>
        <taxon>Viridiplantae</taxon>
        <taxon>Chlorophyta</taxon>
        <taxon>core chlorophytes</taxon>
        <taxon>Chlorophyceae</taxon>
        <taxon>CS clade</taxon>
        <taxon>Chlamydomonadales</taxon>
        <taxon>Chlamydomonadaceae</taxon>
        <taxon>Chlamydomonas</taxon>
    </lineage>
</organism>
<dbReference type="InterPro" id="IPR032675">
    <property type="entry name" value="LRR_dom_sf"/>
</dbReference>
<dbReference type="OrthoDB" id="550575at2759"/>
<dbReference type="EMBL" id="JAEHOD010000033">
    <property type="protein sequence ID" value="KAG2442155.1"/>
    <property type="molecule type" value="Genomic_DNA"/>
</dbReference>
<dbReference type="PANTHER" id="PTHR13382:SF46">
    <property type="entry name" value="LEUCINE-RICH REPEAT-CONTAINING PROTEIN"/>
    <property type="match status" value="1"/>
</dbReference>
<feature type="region of interest" description="Disordered" evidence="2">
    <location>
        <begin position="1"/>
        <end position="50"/>
    </location>
</feature>
<feature type="region of interest" description="Disordered" evidence="2">
    <location>
        <begin position="555"/>
        <end position="610"/>
    </location>
</feature>
<dbReference type="AlphaFoldDB" id="A0A835TND9"/>
<sequence length="669" mass="65215">MPADPFVTLPPDDTPPTNAPRQQEQLRHQHPSSAPASAAPAAAATTASAATAPAGAAAGAAPLPPPPRRVPLLLHLTELDLSGAGSRSPTLAQVPVAIERLQVRAAVVVVAATWTRGGRRGRGGGKAGALGGSGMGLVAMAAAPNLRYLRLDAVGSAAYFRGLELGPPPAAPGPGFPRLRVCELGLSRATSAQDLTPVQRRGRSLELLRRTVGGSPGLRCLDVSGAMGLLDQADLQAAAMVALSANLHSVASQAQRALQHMSSAAAAAGAAAGVAAGAVEEDEEEEEEEEQGEGMREARWAAAVADAVLRAAEVALLRASGAAAAGAAAGGVGGGVGGGGGGGAGGGGSGDDEGNGANLLAEAMQSISNAAAAADAAAAGFVRRGGGGGGGGGGPGRGGARGMPATALNVRNPGEEDCRPRLCCSLRYSLRTALTSPPPPLRELRASRSVLASDAGLHALAQLLGRTLQVLDVSESTHVTDAGLLHVAYGCTALTSLDVSATGITDWGVRRLVALAGPPAPAGGGAGRGGVVGAAAAGAGAMEAEVQACEGKQAGAAAAGGGGGGGASGVKEGGGAGRRAPRRRRPGVIDLVSDSGGSDADEEDAYAGGGAPWEAELGGAAAGGGSGGVGCRGLRYLDISKCRGVDRATRHAAAEGLAELRQHLGLWAA</sequence>
<dbReference type="PANTHER" id="PTHR13382">
    <property type="entry name" value="MITOCHONDRIAL ATP SYNTHASE COUPLING FACTOR B"/>
    <property type="match status" value="1"/>
</dbReference>
<reference evidence="3" key="1">
    <citation type="journal article" date="2020" name="bioRxiv">
        <title>Comparative genomics of Chlamydomonas.</title>
        <authorList>
            <person name="Craig R.J."/>
            <person name="Hasan A.R."/>
            <person name="Ness R.W."/>
            <person name="Keightley P.D."/>
        </authorList>
    </citation>
    <scope>NUCLEOTIDE SEQUENCE</scope>
    <source>
        <strain evidence="3">CCAP 11/173</strain>
    </source>
</reference>